<evidence type="ECO:0000313" key="1">
    <source>
        <dbReference type="EMBL" id="QJD95806.1"/>
    </source>
</evidence>
<name>A0A7L5E610_9SPHI</name>
<gene>
    <name evidence="1" type="ORF">HH214_07935</name>
</gene>
<dbReference type="RefSeq" id="WP_169606812.1">
    <property type="nucleotide sequence ID" value="NZ_CP051682.1"/>
</dbReference>
<protein>
    <submittedName>
        <fullName evidence="1">DUF1810 domain-containing protein</fullName>
    </submittedName>
</protein>
<organism evidence="1 2">
    <name type="scientific">Mucilaginibacter robiniae</name>
    <dbReference type="NCBI Taxonomy" id="2728022"/>
    <lineage>
        <taxon>Bacteria</taxon>
        <taxon>Pseudomonadati</taxon>
        <taxon>Bacteroidota</taxon>
        <taxon>Sphingobacteriia</taxon>
        <taxon>Sphingobacteriales</taxon>
        <taxon>Sphingobacteriaceae</taxon>
        <taxon>Mucilaginibacter</taxon>
    </lineage>
</organism>
<dbReference type="Pfam" id="PF08837">
    <property type="entry name" value="DUF1810"/>
    <property type="match status" value="1"/>
</dbReference>
<dbReference type="Proteomes" id="UP000503278">
    <property type="component" value="Chromosome"/>
</dbReference>
<accession>A0A7L5E610</accession>
<dbReference type="InterPro" id="IPR036287">
    <property type="entry name" value="Rv1873-like_sf"/>
</dbReference>
<dbReference type="SUPFAM" id="SSF140736">
    <property type="entry name" value="Rv1873-like"/>
    <property type="match status" value="1"/>
</dbReference>
<dbReference type="InterPro" id="IPR014937">
    <property type="entry name" value="DUF1810"/>
</dbReference>
<dbReference type="AlphaFoldDB" id="A0A7L5E610"/>
<evidence type="ECO:0000313" key="2">
    <source>
        <dbReference type="Proteomes" id="UP000503278"/>
    </source>
</evidence>
<dbReference type="EMBL" id="CP051682">
    <property type="protein sequence ID" value="QJD95806.1"/>
    <property type="molecule type" value="Genomic_DNA"/>
</dbReference>
<dbReference type="KEGG" id="mrob:HH214_07935"/>
<keyword evidence="2" id="KW-1185">Reference proteome</keyword>
<dbReference type="PIRSF" id="PIRSF008546">
    <property type="entry name" value="UCP008546"/>
    <property type="match status" value="1"/>
</dbReference>
<dbReference type="Gene3D" id="1.25.40.380">
    <property type="entry name" value="Protein of unknown function DUF1810"/>
    <property type="match status" value="1"/>
</dbReference>
<sequence length="143" mass="16168">MAQQNGLQRFIDAQKSDYDTALAEVKQGHKRSHWMWYIFPQIQGLGFSEASRYYGIKDINEAEAYYKNPVLGSRLVQICEELLKLPSSSAHQILGSPDDLKLRSCITLFAALPDASSVFKELLRKFFSGQPDAQTLKIIGKKL</sequence>
<proteinExistence type="predicted"/>
<reference evidence="1 2" key="1">
    <citation type="submission" date="2020-04" db="EMBL/GenBank/DDBJ databases">
        <title>Genome sequencing of novel species.</title>
        <authorList>
            <person name="Heo J."/>
            <person name="Kim S.-J."/>
            <person name="Kim J.-S."/>
            <person name="Hong S.-B."/>
            <person name="Kwon S.-W."/>
        </authorList>
    </citation>
    <scope>NUCLEOTIDE SEQUENCE [LARGE SCALE GENOMIC DNA]</scope>
    <source>
        <strain evidence="1 2">F39-2</strain>
    </source>
</reference>